<dbReference type="EMBL" id="CAUWAG010000006">
    <property type="protein sequence ID" value="CAJ2503560.1"/>
    <property type="molecule type" value="Genomic_DNA"/>
</dbReference>
<sequence>MPIHQSIDKVLATEDVFDLSIVICDRFCSEPSTNDLLPTTVAKEFWTTVTKERLKN</sequence>
<keyword evidence="2" id="KW-1185">Reference proteome</keyword>
<accession>A0AAI8VF79</accession>
<reference evidence="1" key="1">
    <citation type="submission" date="2023-10" db="EMBL/GenBank/DDBJ databases">
        <authorList>
            <person name="Hackl T."/>
        </authorList>
    </citation>
    <scope>NUCLEOTIDE SEQUENCE</scope>
</reference>
<proteinExistence type="predicted"/>
<name>A0AAI8VF79_9PEZI</name>
<dbReference type="Proteomes" id="UP001295740">
    <property type="component" value="Unassembled WGS sequence"/>
</dbReference>
<comment type="caution">
    <text evidence="1">The sequence shown here is derived from an EMBL/GenBank/DDBJ whole genome shotgun (WGS) entry which is preliminary data.</text>
</comment>
<protein>
    <submittedName>
        <fullName evidence="1">Uu.00g109540.m01.CDS01</fullName>
    </submittedName>
</protein>
<evidence type="ECO:0000313" key="1">
    <source>
        <dbReference type="EMBL" id="CAJ2503560.1"/>
    </source>
</evidence>
<organism evidence="1 2">
    <name type="scientific">Anthostomella pinea</name>
    <dbReference type="NCBI Taxonomy" id="933095"/>
    <lineage>
        <taxon>Eukaryota</taxon>
        <taxon>Fungi</taxon>
        <taxon>Dikarya</taxon>
        <taxon>Ascomycota</taxon>
        <taxon>Pezizomycotina</taxon>
        <taxon>Sordariomycetes</taxon>
        <taxon>Xylariomycetidae</taxon>
        <taxon>Xylariales</taxon>
        <taxon>Xylariaceae</taxon>
        <taxon>Anthostomella</taxon>
    </lineage>
</organism>
<evidence type="ECO:0000313" key="2">
    <source>
        <dbReference type="Proteomes" id="UP001295740"/>
    </source>
</evidence>
<gene>
    <name evidence="1" type="ORF">KHLLAP_LOCUS4028</name>
</gene>
<dbReference type="AlphaFoldDB" id="A0AAI8VF79"/>